<name>A0A2P8I2J7_SACCR</name>
<evidence type="ECO:0000256" key="1">
    <source>
        <dbReference type="ARBA" id="ARBA00010928"/>
    </source>
</evidence>
<dbReference type="InterPro" id="IPR055170">
    <property type="entry name" value="GFO_IDH_MocA-like_dom"/>
</dbReference>
<dbReference type="Pfam" id="PF22725">
    <property type="entry name" value="GFO_IDH_MocA_C3"/>
    <property type="match status" value="1"/>
</dbReference>
<dbReference type="PANTHER" id="PTHR22604">
    <property type="entry name" value="OXIDOREDUCTASES"/>
    <property type="match status" value="1"/>
</dbReference>
<evidence type="ECO:0000313" key="7">
    <source>
        <dbReference type="Proteomes" id="UP000241118"/>
    </source>
</evidence>
<dbReference type="Gene3D" id="3.30.360.10">
    <property type="entry name" value="Dihydrodipicolinate Reductase, domain 2"/>
    <property type="match status" value="1"/>
</dbReference>
<keyword evidence="2" id="KW-0560">Oxidoreductase</keyword>
<proteinExistence type="inferred from homology"/>
<dbReference type="SUPFAM" id="SSF51735">
    <property type="entry name" value="NAD(P)-binding Rossmann-fold domains"/>
    <property type="match status" value="1"/>
</dbReference>
<keyword evidence="7" id="KW-1185">Reference proteome</keyword>
<dbReference type="EMBL" id="PYAX01000012">
    <property type="protein sequence ID" value="PSL52692.1"/>
    <property type="molecule type" value="Genomic_DNA"/>
</dbReference>
<comment type="caution">
    <text evidence="6">The sequence shown here is derived from an EMBL/GenBank/DDBJ whole genome shotgun (WGS) entry which is preliminary data.</text>
</comment>
<gene>
    <name evidence="6" type="ORF">B0I31_112161</name>
</gene>
<reference evidence="6 7" key="1">
    <citation type="submission" date="2018-03" db="EMBL/GenBank/DDBJ databases">
        <title>Genomic Encyclopedia of Type Strains, Phase III (KMG-III): the genomes of soil and plant-associated and newly described type strains.</title>
        <authorList>
            <person name="Whitman W."/>
        </authorList>
    </citation>
    <scope>NUCLEOTIDE SEQUENCE [LARGE SCALE GENOMIC DNA]</scope>
    <source>
        <strain evidence="6 7">CGMCC 4.7097</strain>
    </source>
</reference>
<dbReference type="PANTHER" id="PTHR22604:SF105">
    <property type="entry name" value="TRANS-1,2-DIHYDROBENZENE-1,2-DIOL DEHYDROGENASE"/>
    <property type="match status" value="1"/>
</dbReference>
<organism evidence="6 7">
    <name type="scientific">Saccharothrix carnea</name>
    <dbReference type="NCBI Taxonomy" id="1280637"/>
    <lineage>
        <taxon>Bacteria</taxon>
        <taxon>Bacillati</taxon>
        <taxon>Actinomycetota</taxon>
        <taxon>Actinomycetes</taxon>
        <taxon>Pseudonocardiales</taxon>
        <taxon>Pseudonocardiaceae</taxon>
        <taxon>Saccharothrix</taxon>
    </lineage>
</organism>
<dbReference type="InterPro" id="IPR036291">
    <property type="entry name" value="NAD(P)-bd_dom_sf"/>
</dbReference>
<sequence>MTAPLRLGLMGCADVATRRVLPAVAATEGIELTAVASRDPARALRVVEAFGGTVAEDYAALLERPDVDAVYLPLPSGLHAPWVRRALDAGKHVLAEKPLTTDLAETVDLVDRATRAGLVLRENFMFVHHAQHRRVLELLADGAIGRLRSFSSTFAIPPRPPGDIRYQPALGGGALFDVAAYPLRAAQMVLGPGLDVVGATLRHDHALGVDVGGGVLVRDADDVIGHLAFGLEHRYTSRYELLGSTGRLTLDHAFTPPSTHRPVLRLDRQDHVEEFALPADDQCANAVAAFARAVREGPVADPTTVLQARLVDSSRRAAGHVPNQQPDGTPHG</sequence>
<protein>
    <submittedName>
        <fullName evidence="6">Putative dehydrogenase</fullName>
    </submittedName>
</protein>
<feature type="region of interest" description="Disordered" evidence="3">
    <location>
        <begin position="313"/>
        <end position="332"/>
    </location>
</feature>
<accession>A0A2P8I2J7</accession>
<dbReference type="Pfam" id="PF01408">
    <property type="entry name" value="GFO_IDH_MocA"/>
    <property type="match status" value="1"/>
</dbReference>
<dbReference type="Gene3D" id="3.40.50.720">
    <property type="entry name" value="NAD(P)-binding Rossmann-like Domain"/>
    <property type="match status" value="1"/>
</dbReference>
<feature type="compositionally biased region" description="Polar residues" evidence="3">
    <location>
        <begin position="322"/>
        <end position="332"/>
    </location>
</feature>
<evidence type="ECO:0000259" key="5">
    <source>
        <dbReference type="Pfam" id="PF22725"/>
    </source>
</evidence>
<dbReference type="SUPFAM" id="SSF55347">
    <property type="entry name" value="Glyceraldehyde-3-phosphate dehydrogenase-like, C-terminal domain"/>
    <property type="match status" value="1"/>
</dbReference>
<dbReference type="Proteomes" id="UP000241118">
    <property type="component" value="Unassembled WGS sequence"/>
</dbReference>
<feature type="domain" description="Gfo/Idh/MocA-like oxidoreductase N-terminal" evidence="4">
    <location>
        <begin position="6"/>
        <end position="123"/>
    </location>
</feature>
<dbReference type="InterPro" id="IPR050984">
    <property type="entry name" value="Gfo/Idh/MocA_domain"/>
</dbReference>
<dbReference type="AlphaFoldDB" id="A0A2P8I2J7"/>
<dbReference type="GO" id="GO:0000166">
    <property type="term" value="F:nucleotide binding"/>
    <property type="evidence" value="ECO:0007669"/>
    <property type="project" value="InterPro"/>
</dbReference>
<comment type="similarity">
    <text evidence="1">Belongs to the Gfo/Idh/MocA family.</text>
</comment>
<dbReference type="RefSeq" id="WP_245950558.1">
    <property type="nucleotide sequence ID" value="NZ_PYAX01000012.1"/>
</dbReference>
<evidence type="ECO:0000313" key="6">
    <source>
        <dbReference type="EMBL" id="PSL52692.1"/>
    </source>
</evidence>
<evidence type="ECO:0000256" key="3">
    <source>
        <dbReference type="SAM" id="MobiDB-lite"/>
    </source>
</evidence>
<dbReference type="GO" id="GO:0016491">
    <property type="term" value="F:oxidoreductase activity"/>
    <property type="evidence" value="ECO:0007669"/>
    <property type="project" value="UniProtKB-KW"/>
</dbReference>
<evidence type="ECO:0000259" key="4">
    <source>
        <dbReference type="Pfam" id="PF01408"/>
    </source>
</evidence>
<evidence type="ECO:0000256" key="2">
    <source>
        <dbReference type="ARBA" id="ARBA00023002"/>
    </source>
</evidence>
<feature type="domain" description="GFO/IDH/MocA-like oxidoreductase" evidence="5">
    <location>
        <begin position="132"/>
        <end position="248"/>
    </location>
</feature>
<dbReference type="InterPro" id="IPR000683">
    <property type="entry name" value="Gfo/Idh/MocA-like_OxRdtase_N"/>
</dbReference>